<evidence type="ECO:0000259" key="14">
    <source>
        <dbReference type="PROSITE" id="PS51371"/>
    </source>
</evidence>
<feature type="transmembrane region" description="Helical" evidence="12">
    <location>
        <begin position="493"/>
        <end position="518"/>
    </location>
</feature>
<dbReference type="PANTHER" id="PTHR43427:SF6">
    <property type="entry name" value="CHLORIDE CHANNEL PROTEIN CLC-E"/>
    <property type="match status" value="1"/>
</dbReference>
<keyword evidence="7 12" id="KW-0472">Membrane</keyword>
<comment type="subcellular location">
    <subcellularLocation>
        <location evidence="1 12">Membrane</location>
        <topology evidence="1 12">Multi-pass membrane protein</topology>
    </subcellularLocation>
</comment>
<accession>A0ABR2YS52</accession>
<evidence type="ECO:0000256" key="9">
    <source>
        <dbReference type="ARBA" id="ARBA00023214"/>
    </source>
</evidence>
<keyword evidence="5 12" id="KW-1133">Transmembrane helix</keyword>
<feature type="transmembrane region" description="Helical" evidence="12">
    <location>
        <begin position="300"/>
        <end position="321"/>
    </location>
</feature>
<feature type="transmembrane region" description="Helical" evidence="12">
    <location>
        <begin position="463"/>
        <end position="486"/>
    </location>
</feature>
<evidence type="ECO:0000256" key="6">
    <source>
        <dbReference type="ARBA" id="ARBA00023065"/>
    </source>
</evidence>
<dbReference type="InterPro" id="IPR050368">
    <property type="entry name" value="ClC-type_chloride_channel"/>
</dbReference>
<feature type="region of interest" description="Disordered" evidence="13">
    <location>
        <begin position="159"/>
        <end position="178"/>
    </location>
</feature>
<dbReference type="PROSITE" id="PS51371">
    <property type="entry name" value="CBS"/>
    <property type="match status" value="1"/>
</dbReference>
<dbReference type="PRINTS" id="PR00762">
    <property type="entry name" value="CLCHANNEL"/>
</dbReference>
<keyword evidence="16" id="KW-1185">Reference proteome</keyword>
<keyword evidence="10" id="KW-0407">Ion channel</keyword>
<dbReference type="Pfam" id="PF00654">
    <property type="entry name" value="Voltage_CLC"/>
    <property type="match status" value="1"/>
</dbReference>
<gene>
    <name evidence="15" type="ORF">WJX75_007259</name>
</gene>
<dbReference type="PANTHER" id="PTHR43427">
    <property type="entry name" value="CHLORIDE CHANNEL PROTEIN CLC-E"/>
    <property type="match status" value="1"/>
</dbReference>
<dbReference type="SUPFAM" id="SSF54631">
    <property type="entry name" value="CBS-domain pair"/>
    <property type="match status" value="1"/>
</dbReference>
<evidence type="ECO:0000313" key="15">
    <source>
        <dbReference type="EMBL" id="KAK9909773.1"/>
    </source>
</evidence>
<keyword evidence="11" id="KW-0129">CBS domain</keyword>
<dbReference type="InterPro" id="IPR000644">
    <property type="entry name" value="CBS_dom"/>
</dbReference>
<dbReference type="Proteomes" id="UP001491310">
    <property type="component" value="Unassembled WGS sequence"/>
</dbReference>
<keyword evidence="9 12" id="KW-0868">Chloride</keyword>
<reference evidence="15 16" key="1">
    <citation type="journal article" date="2024" name="Nat. Commun.">
        <title>Phylogenomics reveals the evolutionary origins of lichenization in chlorophyte algae.</title>
        <authorList>
            <person name="Puginier C."/>
            <person name="Libourel C."/>
            <person name="Otte J."/>
            <person name="Skaloud P."/>
            <person name="Haon M."/>
            <person name="Grisel S."/>
            <person name="Petersen M."/>
            <person name="Berrin J.G."/>
            <person name="Delaux P.M."/>
            <person name="Dal Grande F."/>
            <person name="Keller J."/>
        </authorList>
    </citation>
    <scope>NUCLEOTIDE SEQUENCE [LARGE SCALE GENOMIC DNA]</scope>
    <source>
        <strain evidence="15 16">SAG 216-7</strain>
    </source>
</reference>
<keyword evidence="4 12" id="KW-0812">Transmembrane</keyword>
<name>A0ABR2YS52_9CHLO</name>
<evidence type="ECO:0000256" key="2">
    <source>
        <dbReference type="ARBA" id="ARBA00009476"/>
    </source>
</evidence>
<evidence type="ECO:0000256" key="12">
    <source>
        <dbReference type="RuleBase" id="RU361221"/>
    </source>
</evidence>
<feature type="transmembrane region" description="Helical" evidence="12">
    <location>
        <begin position="524"/>
        <end position="549"/>
    </location>
</feature>
<dbReference type="Pfam" id="PF00571">
    <property type="entry name" value="CBS"/>
    <property type="match status" value="1"/>
</dbReference>
<keyword evidence="3 12" id="KW-0813">Transport</keyword>
<protein>
    <recommendedName>
        <fullName evidence="12">Chloride channel protein</fullName>
    </recommendedName>
</protein>
<dbReference type="EMBL" id="JALJOT010000006">
    <property type="protein sequence ID" value="KAK9909773.1"/>
    <property type="molecule type" value="Genomic_DNA"/>
</dbReference>
<evidence type="ECO:0000313" key="16">
    <source>
        <dbReference type="Proteomes" id="UP001491310"/>
    </source>
</evidence>
<dbReference type="SUPFAM" id="SSF81340">
    <property type="entry name" value="Clc chloride channel"/>
    <property type="match status" value="1"/>
</dbReference>
<keyword evidence="8" id="KW-0869">Chloride channel</keyword>
<dbReference type="InterPro" id="IPR014743">
    <property type="entry name" value="Cl-channel_core"/>
</dbReference>
<evidence type="ECO:0000256" key="13">
    <source>
        <dbReference type="SAM" id="MobiDB-lite"/>
    </source>
</evidence>
<dbReference type="Gene3D" id="3.10.580.10">
    <property type="entry name" value="CBS-domain"/>
    <property type="match status" value="1"/>
</dbReference>
<keyword evidence="6 12" id="KW-0406">Ion transport</keyword>
<dbReference type="Gene3D" id="1.10.3080.10">
    <property type="entry name" value="Clc chloride channel"/>
    <property type="match status" value="1"/>
</dbReference>
<dbReference type="CDD" id="cd00400">
    <property type="entry name" value="Voltage_gated_ClC"/>
    <property type="match status" value="1"/>
</dbReference>
<comment type="caution">
    <text evidence="12">Lacks conserved residue(s) required for the propagation of feature annotation.</text>
</comment>
<sequence length="685" mass="70374">MHSRKQHFASYYNSSPSSHCKKIFIAAAGNKSGDTIDDEPEAAVLLVACAIGLATGGGVVVFNNVIHTIRHYAWQETPVEATHWGRWARQLPFSSAVPVLVAPPVVGGIVVGSLRALTSFDDPTASKGKGQQGKAADPLSLYGNRATVPLQATQAALRDQTAAASTSGRDADTESVQHGWRQRLFPPSWQSRGEVQARMVAAPVLRALAAAITLGSGASLGPEGPSVDIGRSFAQALGSLLRSKRRLLLPLIAAGSGAGVAAGFNAPISGVFFAVESVLQRPGMVKDEAGSPMSADSSGASFSSALTVAMVLLASVVAAVVSQAGLGASPAFRVPEYELQSMFELPLVLVLGALCGLASSAFKASSQVSDRAFRRMEDASSGVIGRQAQQVLWPALGGLATGVVALAYPEVLYQGFGNVNGILEARGGDYAPLLLLQIVAAKILTTSVCQRSGLVGGVYAPSIFMGAALGSAFGGIAAVVGTPLGLVVTAPQAYALVGVAGMLAALCQVPLTAVLLLFELTHDYFIIIPTLASVGISYWVASFPIASLLQPLSPVFRQWLSDAGSPLSSSVQARTAINEEVSAAVSEALSGEASLGNSVSPLLGIAAPQLGSTEATPREKGGVMEACVMLTPDTSLSEALQVMDEAGESVAMVLDDSGSIIGVLTRASVEEAQLAAQAHKILPQN</sequence>
<proteinExistence type="inferred from homology"/>
<feature type="domain" description="CBS" evidence="14">
    <location>
        <begin position="623"/>
        <end position="681"/>
    </location>
</feature>
<comment type="similarity">
    <text evidence="2 12">Belongs to the chloride channel (TC 2.A.49) family.</text>
</comment>
<evidence type="ECO:0000256" key="8">
    <source>
        <dbReference type="ARBA" id="ARBA00023173"/>
    </source>
</evidence>
<evidence type="ECO:0000256" key="4">
    <source>
        <dbReference type="ARBA" id="ARBA00022692"/>
    </source>
</evidence>
<feature type="transmembrane region" description="Helical" evidence="12">
    <location>
        <begin position="342"/>
        <end position="362"/>
    </location>
</feature>
<evidence type="ECO:0000256" key="10">
    <source>
        <dbReference type="ARBA" id="ARBA00023303"/>
    </source>
</evidence>
<evidence type="ECO:0000256" key="3">
    <source>
        <dbReference type="ARBA" id="ARBA00022448"/>
    </source>
</evidence>
<evidence type="ECO:0000256" key="11">
    <source>
        <dbReference type="PROSITE-ProRule" id="PRU00703"/>
    </source>
</evidence>
<feature type="transmembrane region" description="Helical" evidence="12">
    <location>
        <begin position="247"/>
        <end position="275"/>
    </location>
</feature>
<evidence type="ECO:0000256" key="5">
    <source>
        <dbReference type="ARBA" id="ARBA00022989"/>
    </source>
</evidence>
<dbReference type="InterPro" id="IPR046342">
    <property type="entry name" value="CBS_dom_sf"/>
</dbReference>
<organism evidence="15 16">
    <name type="scientific">Coccomyxa subellipsoidea</name>
    <dbReference type="NCBI Taxonomy" id="248742"/>
    <lineage>
        <taxon>Eukaryota</taxon>
        <taxon>Viridiplantae</taxon>
        <taxon>Chlorophyta</taxon>
        <taxon>core chlorophytes</taxon>
        <taxon>Trebouxiophyceae</taxon>
        <taxon>Trebouxiophyceae incertae sedis</taxon>
        <taxon>Coccomyxaceae</taxon>
        <taxon>Coccomyxa</taxon>
    </lineage>
</organism>
<evidence type="ECO:0000256" key="7">
    <source>
        <dbReference type="ARBA" id="ARBA00023136"/>
    </source>
</evidence>
<comment type="caution">
    <text evidence="15">The sequence shown here is derived from an EMBL/GenBank/DDBJ whole genome shotgun (WGS) entry which is preliminary data.</text>
</comment>
<dbReference type="InterPro" id="IPR001807">
    <property type="entry name" value="ClC"/>
</dbReference>
<feature type="transmembrane region" description="Helical" evidence="12">
    <location>
        <begin position="42"/>
        <end position="62"/>
    </location>
</feature>
<evidence type="ECO:0000256" key="1">
    <source>
        <dbReference type="ARBA" id="ARBA00004141"/>
    </source>
</evidence>